<dbReference type="InterPro" id="IPR047416">
    <property type="entry name" value="XPF_nuclease_Mus81"/>
</dbReference>
<dbReference type="GO" id="GO:0003677">
    <property type="term" value="F:DNA binding"/>
    <property type="evidence" value="ECO:0007669"/>
    <property type="project" value="UniProtKB-UniRule"/>
</dbReference>
<keyword evidence="8 13" id="KW-0378">Hydrolase</keyword>
<evidence type="ECO:0000256" key="4">
    <source>
        <dbReference type="ARBA" id="ARBA00022722"/>
    </source>
</evidence>
<evidence type="ECO:0000256" key="8">
    <source>
        <dbReference type="ARBA" id="ARBA00022801"/>
    </source>
</evidence>
<dbReference type="PANTHER" id="PTHR13451:SF0">
    <property type="entry name" value="CROSSOVER JUNCTION ENDONUCLEASE MUS81"/>
    <property type="match status" value="1"/>
</dbReference>
<keyword evidence="9 13" id="KW-0460">Magnesium</keyword>
<dbReference type="Gene3D" id="1.10.150.670">
    <property type="entry name" value="Crossover junction endonuclease EME1, DNA-binding domain"/>
    <property type="match status" value="1"/>
</dbReference>
<dbReference type="GO" id="GO:0000712">
    <property type="term" value="P:resolution of meiotic recombination intermediates"/>
    <property type="evidence" value="ECO:0007669"/>
    <property type="project" value="TreeGrafter"/>
</dbReference>
<evidence type="ECO:0000256" key="11">
    <source>
        <dbReference type="ARBA" id="ARBA00023204"/>
    </source>
</evidence>
<evidence type="ECO:0000313" key="15">
    <source>
        <dbReference type="EMBL" id="NDV31133.1"/>
    </source>
</evidence>
<evidence type="ECO:0000256" key="1">
    <source>
        <dbReference type="ARBA" id="ARBA00001946"/>
    </source>
</evidence>
<dbReference type="GO" id="GO:0046872">
    <property type="term" value="F:metal ion binding"/>
    <property type="evidence" value="ECO:0007669"/>
    <property type="project" value="UniProtKB-UniRule"/>
</dbReference>
<name>A0A6B2L2A0_9EUKA</name>
<evidence type="ECO:0000256" key="2">
    <source>
        <dbReference type="ARBA" id="ARBA00004123"/>
    </source>
</evidence>
<dbReference type="InterPro" id="IPR011335">
    <property type="entry name" value="Restrct_endonuc-II-like"/>
</dbReference>
<feature type="domain" description="ERCC4" evidence="14">
    <location>
        <begin position="141"/>
        <end position="235"/>
    </location>
</feature>
<keyword evidence="7 13" id="KW-0227">DNA damage</keyword>
<dbReference type="GO" id="GO:0048257">
    <property type="term" value="F:3'-flap endonuclease activity"/>
    <property type="evidence" value="ECO:0007669"/>
    <property type="project" value="TreeGrafter"/>
</dbReference>
<evidence type="ECO:0000256" key="6">
    <source>
        <dbReference type="ARBA" id="ARBA00022759"/>
    </source>
</evidence>
<dbReference type="GO" id="GO:0006308">
    <property type="term" value="P:DNA catabolic process"/>
    <property type="evidence" value="ECO:0007669"/>
    <property type="project" value="UniProtKB-UniRule"/>
</dbReference>
<evidence type="ECO:0000256" key="13">
    <source>
        <dbReference type="RuleBase" id="RU369042"/>
    </source>
</evidence>
<dbReference type="CDD" id="cd20074">
    <property type="entry name" value="XPF_nuclease_Mus81"/>
    <property type="match status" value="1"/>
</dbReference>
<dbReference type="Gene3D" id="3.40.50.10130">
    <property type="match status" value="1"/>
</dbReference>
<keyword evidence="4 13" id="KW-0540">Nuclease</keyword>
<reference evidence="15" key="1">
    <citation type="journal article" date="2020" name="J. Eukaryot. Microbiol.">
        <title>De novo Sequencing, Assembly and Annotation of the Transcriptome for the Free-Living Testate Amoeba Arcella intermedia.</title>
        <authorList>
            <person name="Ribeiro G.M."/>
            <person name="Porfirio-Sousa A.L."/>
            <person name="Maurer-Alcala X.X."/>
            <person name="Katz L.A."/>
            <person name="Lahr D.J.G."/>
        </authorList>
    </citation>
    <scope>NUCLEOTIDE SEQUENCE</scope>
</reference>
<keyword evidence="12 13" id="KW-0539">Nucleus</keyword>
<dbReference type="Gene3D" id="1.10.10.10">
    <property type="entry name" value="Winged helix-like DNA-binding domain superfamily/Winged helix DNA-binding domain"/>
    <property type="match status" value="1"/>
</dbReference>
<evidence type="ECO:0000256" key="10">
    <source>
        <dbReference type="ARBA" id="ARBA00023172"/>
    </source>
</evidence>
<dbReference type="InterPro" id="IPR036388">
    <property type="entry name" value="WH-like_DNA-bd_sf"/>
</dbReference>
<evidence type="ECO:0000256" key="7">
    <source>
        <dbReference type="ARBA" id="ARBA00022763"/>
    </source>
</evidence>
<evidence type="ECO:0000256" key="12">
    <source>
        <dbReference type="ARBA" id="ARBA00023242"/>
    </source>
</evidence>
<comment type="subunit">
    <text evidence="13">Interacts with EME1.</text>
</comment>
<keyword evidence="11 13" id="KW-0234">DNA repair</keyword>
<protein>
    <recommendedName>
        <fullName evidence="13">Crossover junction endonuclease MUS81</fullName>
        <ecNumber evidence="13">3.1.22.-</ecNumber>
    </recommendedName>
</protein>
<comment type="function">
    <text evidence="13">Interacts with EME1 to form a DNA structure-specific endonuclease with substrate preference for branched DNA structures with a 5'-end at the branch nick. Typical substrates include 3'-flap structures, D-loops, replication forks and nicked Holliday junctions. May be required in mitosis for the processing of stalled or collapsed replication fork intermediates. May be required in meiosis for the repair of meiosis-specific double strand breaks subsequent to single-end invasion (SEI).</text>
</comment>
<dbReference type="GO" id="GO:0031573">
    <property type="term" value="P:mitotic intra-S DNA damage checkpoint signaling"/>
    <property type="evidence" value="ECO:0007669"/>
    <property type="project" value="TreeGrafter"/>
</dbReference>
<dbReference type="InterPro" id="IPR006166">
    <property type="entry name" value="ERCC4_domain"/>
</dbReference>
<keyword evidence="6 13" id="KW-0255">Endonuclease</keyword>
<keyword evidence="5 13" id="KW-0479">Metal-binding</keyword>
<evidence type="ECO:0000256" key="9">
    <source>
        <dbReference type="ARBA" id="ARBA00022842"/>
    </source>
</evidence>
<evidence type="ECO:0000256" key="3">
    <source>
        <dbReference type="ARBA" id="ARBA00010015"/>
    </source>
</evidence>
<accession>A0A6B2L2A0</accession>
<dbReference type="EC" id="3.1.22.-" evidence="13"/>
<dbReference type="SMART" id="SM00891">
    <property type="entry name" value="ERCC4"/>
    <property type="match status" value="1"/>
</dbReference>
<comment type="similarity">
    <text evidence="3 13">Belongs to the XPF family.</text>
</comment>
<comment type="cofactor">
    <cofactor evidence="1 13">
        <name>Mg(2+)</name>
        <dbReference type="ChEBI" id="CHEBI:18420"/>
    </cofactor>
</comment>
<dbReference type="Pfam" id="PF02732">
    <property type="entry name" value="ERCC4"/>
    <property type="match status" value="1"/>
</dbReference>
<dbReference type="EMBL" id="GIBP01002164">
    <property type="protein sequence ID" value="NDV31133.1"/>
    <property type="molecule type" value="Transcribed_RNA"/>
</dbReference>
<dbReference type="GO" id="GO:0008821">
    <property type="term" value="F:crossover junction DNA endonuclease activity"/>
    <property type="evidence" value="ECO:0007669"/>
    <property type="project" value="UniProtKB-UniRule"/>
</dbReference>
<dbReference type="GO" id="GO:0000727">
    <property type="term" value="P:double-strand break repair via break-induced replication"/>
    <property type="evidence" value="ECO:0007669"/>
    <property type="project" value="UniProtKB-UniRule"/>
</dbReference>
<keyword evidence="10 13" id="KW-0233">DNA recombination</keyword>
<evidence type="ECO:0000259" key="14">
    <source>
        <dbReference type="SMART" id="SM00891"/>
    </source>
</evidence>
<dbReference type="AlphaFoldDB" id="A0A6B2L2A0"/>
<organism evidence="15">
    <name type="scientific">Arcella intermedia</name>
    <dbReference type="NCBI Taxonomy" id="1963864"/>
    <lineage>
        <taxon>Eukaryota</taxon>
        <taxon>Amoebozoa</taxon>
        <taxon>Tubulinea</taxon>
        <taxon>Elardia</taxon>
        <taxon>Arcellinida</taxon>
        <taxon>Sphaerothecina</taxon>
        <taxon>Arcellidae</taxon>
        <taxon>Arcella</taxon>
    </lineage>
</organism>
<dbReference type="SUPFAM" id="SSF52980">
    <property type="entry name" value="Restriction endonuclease-like"/>
    <property type="match status" value="1"/>
</dbReference>
<sequence>MQKSQLHPNPQENEGNPASAWSAIYPLTSRGLVIAEKLKGRKYQYQLTEEGLLLTRELSTANPKGSINLEPKNKVTSDGEIQEEVIESDSCRDITARTLRPAVPPKMNNTVPSNSISEDLGMDGECEDQESLSKLYVEEVVLVLDQREKQKNTNCTFEDSLKKKGINCCRRVLSLGDVIWIAKTSCGKEVVLDFIVERKILSDLCSSFIDGRYKEQKCRLSACGLQAIYLIEGNTLNFNYSYYNTSCDAIENAIVSTQLEGILVKRTNTTNETIAYLKAITKTLNTRYKNKTIAQSTLNTKYRLRTFDQFNHINAKNKNLTVSQVFAKQLIELHGVSGDKAFAILQRYPTPAALMHEYENLNQNEKETLLQTLTFGQANRKIGLSISKTIAQLYTLPHYQST</sequence>
<dbReference type="PANTHER" id="PTHR13451">
    <property type="entry name" value="CLASS II CROSSOVER JUNCTION ENDONUCLEASE MUS81"/>
    <property type="match status" value="1"/>
</dbReference>
<dbReference type="InterPro" id="IPR042530">
    <property type="entry name" value="EME1/EME2_C"/>
</dbReference>
<dbReference type="InterPro" id="IPR033309">
    <property type="entry name" value="Mus81"/>
</dbReference>
<dbReference type="GO" id="GO:0005634">
    <property type="term" value="C:nucleus"/>
    <property type="evidence" value="ECO:0007669"/>
    <property type="project" value="UniProtKB-SubCell"/>
</dbReference>
<comment type="subcellular location">
    <subcellularLocation>
        <location evidence="2 13">Nucleus</location>
    </subcellularLocation>
</comment>
<proteinExistence type="inferred from homology"/>
<evidence type="ECO:0000256" key="5">
    <source>
        <dbReference type="ARBA" id="ARBA00022723"/>
    </source>
</evidence>
<dbReference type="GO" id="GO:0048476">
    <property type="term" value="C:Holliday junction resolvase complex"/>
    <property type="evidence" value="ECO:0007669"/>
    <property type="project" value="UniProtKB-UniRule"/>
</dbReference>
<dbReference type="Pfam" id="PF21292">
    <property type="entry name" value="EME1-MUS81_C"/>
    <property type="match status" value="1"/>
</dbReference>